<reference evidence="2 3" key="1">
    <citation type="submission" date="2024-10" db="EMBL/GenBank/DDBJ databases">
        <title>The Natural Products Discovery Center: Release of the First 8490 Sequenced Strains for Exploring Actinobacteria Biosynthetic Diversity.</title>
        <authorList>
            <person name="Kalkreuter E."/>
            <person name="Kautsar S.A."/>
            <person name="Yang D."/>
            <person name="Bader C.D."/>
            <person name="Teijaro C.N."/>
            <person name="Fluegel L."/>
            <person name="Davis C.M."/>
            <person name="Simpson J.R."/>
            <person name="Lauterbach L."/>
            <person name="Steele A.D."/>
            <person name="Gui C."/>
            <person name="Meng S."/>
            <person name="Li G."/>
            <person name="Viehrig K."/>
            <person name="Ye F."/>
            <person name="Su P."/>
            <person name="Kiefer A.F."/>
            <person name="Nichols A."/>
            <person name="Cepeda A.J."/>
            <person name="Yan W."/>
            <person name="Fan B."/>
            <person name="Jiang Y."/>
            <person name="Adhikari A."/>
            <person name="Zheng C.-J."/>
            <person name="Schuster L."/>
            <person name="Cowan T.M."/>
            <person name="Smanski M.J."/>
            <person name="Chevrette M.G."/>
            <person name="De Carvalho L.P.S."/>
            <person name="Shen B."/>
        </authorList>
    </citation>
    <scope>NUCLEOTIDE SEQUENCE [LARGE SCALE GENOMIC DNA]</scope>
    <source>
        <strain evidence="2 3">NPDC051599</strain>
    </source>
</reference>
<dbReference type="Proteomes" id="UP001612415">
    <property type="component" value="Unassembled WGS sequence"/>
</dbReference>
<feature type="region of interest" description="Disordered" evidence="1">
    <location>
        <begin position="58"/>
        <end position="86"/>
    </location>
</feature>
<sequence length="86" mass="8905">MRIVLCLLLAVDTGEPDPIVSCSAAALSPPDLAGALYSAGGIVKGVLLTAVGDFYGPDPETGPDARRIPASWTKDGLDERRNGDHT</sequence>
<feature type="compositionally biased region" description="Basic and acidic residues" evidence="1">
    <location>
        <begin position="75"/>
        <end position="86"/>
    </location>
</feature>
<gene>
    <name evidence="2" type="ORF">ACIA8P_09135</name>
</gene>
<comment type="caution">
    <text evidence="2">The sequence shown here is derived from an EMBL/GenBank/DDBJ whole genome shotgun (WGS) entry which is preliminary data.</text>
</comment>
<proteinExistence type="predicted"/>
<keyword evidence="3" id="KW-1185">Reference proteome</keyword>
<evidence type="ECO:0000313" key="2">
    <source>
        <dbReference type="EMBL" id="MFI5674814.1"/>
    </source>
</evidence>
<organism evidence="2 3">
    <name type="scientific">Streptomyces cellulosae</name>
    <dbReference type="NCBI Taxonomy" id="1968"/>
    <lineage>
        <taxon>Bacteria</taxon>
        <taxon>Bacillati</taxon>
        <taxon>Actinomycetota</taxon>
        <taxon>Actinomycetes</taxon>
        <taxon>Kitasatosporales</taxon>
        <taxon>Streptomycetaceae</taxon>
        <taxon>Streptomyces</taxon>
    </lineage>
</organism>
<evidence type="ECO:0000256" key="1">
    <source>
        <dbReference type="SAM" id="MobiDB-lite"/>
    </source>
</evidence>
<dbReference type="EMBL" id="JBITDC010000003">
    <property type="protein sequence ID" value="MFI5674814.1"/>
    <property type="molecule type" value="Genomic_DNA"/>
</dbReference>
<accession>A0ABW7XXK1</accession>
<evidence type="ECO:0000313" key="3">
    <source>
        <dbReference type="Proteomes" id="UP001612415"/>
    </source>
</evidence>
<dbReference type="RefSeq" id="WP_398655722.1">
    <property type="nucleotide sequence ID" value="NZ_JBITDC010000003.1"/>
</dbReference>
<protein>
    <submittedName>
        <fullName evidence="2">Uncharacterized protein</fullName>
    </submittedName>
</protein>
<name>A0ABW7XXK1_STRCE</name>